<dbReference type="Proteomes" id="UP001230908">
    <property type="component" value="Unassembled WGS sequence"/>
</dbReference>
<sequence>MPTTAPSGRTRGANRRLAWRPLQRSTRVAILGALLATIFYQVFLLNPAYRGPLWL</sequence>
<protein>
    <submittedName>
        <fullName evidence="2">Uncharacterized protein</fullName>
    </submittedName>
</protein>
<dbReference type="EMBL" id="JAVHUY010000004">
    <property type="protein sequence ID" value="MDQ7903991.1"/>
    <property type="molecule type" value="Genomic_DNA"/>
</dbReference>
<reference evidence="2 3" key="1">
    <citation type="submission" date="2023-08" db="EMBL/GenBank/DDBJ databases">
        <title>Phytohabitans sansha sp. nov., isolated from marine sediment.</title>
        <authorList>
            <person name="Zhao Y."/>
            <person name="Yi K."/>
        </authorList>
    </citation>
    <scope>NUCLEOTIDE SEQUENCE [LARGE SCALE GENOMIC DNA]</scope>
    <source>
        <strain evidence="2 3">ZYX-F-186</strain>
    </source>
</reference>
<comment type="caution">
    <text evidence="2">The sequence shown here is derived from an EMBL/GenBank/DDBJ whole genome shotgun (WGS) entry which is preliminary data.</text>
</comment>
<evidence type="ECO:0000313" key="2">
    <source>
        <dbReference type="EMBL" id="MDQ7903991.1"/>
    </source>
</evidence>
<keyword evidence="1" id="KW-0472">Membrane</keyword>
<name>A0ABU0ZAA2_9ACTN</name>
<keyword evidence="1" id="KW-0812">Transmembrane</keyword>
<evidence type="ECO:0000256" key="1">
    <source>
        <dbReference type="SAM" id="Phobius"/>
    </source>
</evidence>
<accession>A0ABU0ZAA2</accession>
<organism evidence="2 3">
    <name type="scientific">Phytohabitans maris</name>
    <dbReference type="NCBI Taxonomy" id="3071409"/>
    <lineage>
        <taxon>Bacteria</taxon>
        <taxon>Bacillati</taxon>
        <taxon>Actinomycetota</taxon>
        <taxon>Actinomycetes</taxon>
        <taxon>Micromonosporales</taxon>
        <taxon>Micromonosporaceae</taxon>
    </lineage>
</organism>
<evidence type="ECO:0000313" key="3">
    <source>
        <dbReference type="Proteomes" id="UP001230908"/>
    </source>
</evidence>
<feature type="transmembrane region" description="Helical" evidence="1">
    <location>
        <begin position="28"/>
        <end position="49"/>
    </location>
</feature>
<proteinExistence type="predicted"/>
<keyword evidence="1" id="KW-1133">Transmembrane helix</keyword>
<gene>
    <name evidence="2" type="ORF">RB614_05575</name>
</gene>
<dbReference type="RefSeq" id="WP_308711266.1">
    <property type="nucleotide sequence ID" value="NZ_JAVHUY010000004.1"/>
</dbReference>
<keyword evidence="3" id="KW-1185">Reference proteome</keyword>